<dbReference type="SUPFAM" id="SSF141000">
    <property type="entry name" value="Glu-tRNAGln amidotransferase C subunit"/>
    <property type="match status" value="1"/>
</dbReference>
<gene>
    <name evidence="1" type="ORF">AALO_G00060610</name>
</gene>
<evidence type="ECO:0008006" key="3">
    <source>
        <dbReference type="Google" id="ProtNLM"/>
    </source>
</evidence>
<dbReference type="PANTHER" id="PTHR15004">
    <property type="entry name" value="GLUTAMYL-TRNA(GLN) AMIDOTRANSFERASE SUBUNIT C, MITOCHONDRIAL"/>
    <property type="match status" value="1"/>
</dbReference>
<keyword evidence="2" id="KW-1185">Reference proteome</keyword>
<dbReference type="Proteomes" id="UP000823561">
    <property type="component" value="Chromosome 5"/>
</dbReference>
<protein>
    <recommendedName>
        <fullName evidence="3">Glu-AdT subunit C</fullName>
    </recommendedName>
</protein>
<dbReference type="GO" id="GO:0005739">
    <property type="term" value="C:mitochondrion"/>
    <property type="evidence" value="ECO:0007669"/>
    <property type="project" value="TreeGrafter"/>
</dbReference>
<dbReference type="EMBL" id="JADWDJ010000005">
    <property type="protein sequence ID" value="KAG5280490.1"/>
    <property type="molecule type" value="Genomic_DNA"/>
</dbReference>
<accession>A0AAV6H384</accession>
<dbReference type="InterPro" id="IPR003837">
    <property type="entry name" value="GatC"/>
</dbReference>
<dbReference type="GO" id="GO:0032543">
    <property type="term" value="P:mitochondrial translation"/>
    <property type="evidence" value="ECO:0007669"/>
    <property type="project" value="TreeGrafter"/>
</dbReference>
<sequence length="174" mass="19943">MFLETIKPGLRRIPFHLRFINYQRNALVTSGSGKLVQCSNLTLFSPYFSHVKYVHNKKVPWAPKWQPVMKTQPSSAMEVRGEVVDKLERLALVDFGNQEGIDCLEKAIHFADQLHIVNSVAVEPLDSVLHDKSMHLRNDIITEGKRAEELLQLSRRVIDEYFVAPPGNIPLERK</sequence>
<proteinExistence type="predicted"/>
<evidence type="ECO:0000313" key="2">
    <source>
        <dbReference type="Proteomes" id="UP000823561"/>
    </source>
</evidence>
<name>A0AAV6H384_9TELE</name>
<dbReference type="PANTHER" id="PTHR15004:SF0">
    <property type="entry name" value="GLUTAMYL-TRNA(GLN) AMIDOTRANSFERASE SUBUNIT C, MITOCHONDRIAL"/>
    <property type="match status" value="1"/>
</dbReference>
<organism evidence="1 2">
    <name type="scientific">Alosa alosa</name>
    <name type="common">allis shad</name>
    <dbReference type="NCBI Taxonomy" id="278164"/>
    <lineage>
        <taxon>Eukaryota</taxon>
        <taxon>Metazoa</taxon>
        <taxon>Chordata</taxon>
        <taxon>Craniata</taxon>
        <taxon>Vertebrata</taxon>
        <taxon>Euteleostomi</taxon>
        <taxon>Actinopterygii</taxon>
        <taxon>Neopterygii</taxon>
        <taxon>Teleostei</taxon>
        <taxon>Clupei</taxon>
        <taxon>Clupeiformes</taxon>
        <taxon>Clupeoidei</taxon>
        <taxon>Clupeidae</taxon>
        <taxon>Alosa</taxon>
    </lineage>
</organism>
<reference evidence="1" key="1">
    <citation type="submission" date="2020-10" db="EMBL/GenBank/DDBJ databases">
        <title>Chromosome-scale genome assembly of the Allis shad, Alosa alosa.</title>
        <authorList>
            <person name="Margot Z."/>
            <person name="Christophe K."/>
            <person name="Cabau C."/>
            <person name="Louis A."/>
            <person name="Berthelot C."/>
            <person name="Parey E."/>
            <person name="Roest Crollius H."/>
            <person name="Montfort J."/>
            <person name="Robinson-Rechavi M."/>
            <person name="Bucao C."/>
            <person name="Bouchez O."/>
            <person name="Gislard M."/>
            <person name="Lluch J."/>
            <person name="Milhes M."/>
            <person name="Lampietro C."/>
            <person name="Lopez Roques C."/>
            <person name="Donnadieu C."/>
            <person name="Braasch I."/>
            <person name="Desvignes T."/>
            <person name="Postlethwait J."/>
            <person name="Bobe J."/>
            <person name="Guiguen Y."/>
        </authorList>
    </citation>
    <scope>NUCLEOTIDE SEQUENCE</scope>
    <source>
        <strain evidence="1">M-15738</strain>
        <tissue evidence="1">Blood</tissue>
    </source>
</reference>
<dbReference type="GO" id="GO:0006450">
    <property type="term" value="P:regulation of translational fidelity"/>
    <property type="evidence" value="ECO:0007669"/>
    <property type="project" value="InterPro"/>
</dbReference>
<dbReference type="InterPro" id="IPR036113">
    <property type="entry name" value="Asp/Glu-ADT_sf_sub_c"/>
</dbReference>
<comment type="caution">
    <text evidence="1">The sequence shown here is derived from an EMBL/GenBank/DDBJ whole genome shotgun (WGS) entry which is preliminary data.</text>
</comment>
<evidence type="ECO:0000313" key="1">
    <source>
        <dbReference type="EMBL" id="KAG5280490.1"/>
    </source>
</evidence>
<dbReference type="GO" id="GO:0030956">
    <property type="term" value="C:glutamyl-tRNA(Gln) amidotransferase complex"/>
    <property type="evidence" value="ECO:0007669"/>
    <property type="project" value="TreeGrafter"/>
</dbReference>
<dbReference type="AlphaFoldDB" id="A0AAV6H384"/>
<dbReference type="GO" id="GO:0070681">
    <property type="term" value="P:glutaminyl-tRNAGln biosynthesis via transamidation"/>
    <property type="evidence" value="ECO:0007669"/>
    <property type="project" value="TreeGrafter"/>
</dbReference>